<dbReference type="CDD" id="cd03448">
    <property type="entry name" value="HDE_HSD"/>
    <property type="match status" value="1"/>
</dbReference>
<dbReference type="PANTHER" id="PTHR13078:SF56">
    <property type="entry name" value="PEROXISOMAL MULTIFUNCTIONAL ENZYME TYPE 2"/>
    <property type="match status" value="1"/>
</dbReference>
<sequence length="283" mass="30474">MAVDYETLMGFRVPDVTQRYTARDTMLYALGIGMGADPTDAEQLRFVYENGLRVVPTQAFVLALPGAWVRESGLDYARIVHGEQSGAFHAPLPSEGEVTASLRIVDVIDKGEGKGALIIAERVLSDAATGARLATIRQTIFARGDGGIGGPARQQQPPHPLPDRTPDGTVSLPTMPQQALIYRLSGDYNPLHADPEAARRVGFDRPILHGLSTFGVATHALLKAVCGYEPGRIASIAGRFTAPVFPGETFLTDYWIDGAVVSFRTRVAGRDVVAIDHGKVELR</sequence>
<accession>A0A397NNH9</accession>
<dbReference type="SUPFAM" id="SSF54637">
    <property type="entry name" value="Thioesterase/thiol ester dehydrase-isomerase"/>
    <property type="match status" value="2"/>
</dbReference>
<dbReference type="GO" id="GO:0006635">
    <property type="term" value="P:fatty acid beta-oxidation"/>
    <property type="evidence" value="ECO:0007669"/>
    <property type="project" value="TreeGrafter"/>
</dbReference>
<dbReference type="RefSeq" id="WP_119036524.1">
    <property type="nucleotide sequence ID" value="NZ_QXDC01000004.1"/>
</dbReference>
<dbReference type="InterPro" id="IPR029069">
    <property type="entry name" value="HotDog_dom_sf"/>
</dbReference>
<protein>
    <submittedName>
        <fullName evidence="4">Acyl dehydratase</fullName>
    </submittedName>
</protein>
<dbReference type="InterPro" id="IPR054357">
    <property type="entry name" value="MFE-2_N"/>
</dbReference>
<feature type="domain" description="MaoC-like" evidence="2">
    <location>
        <begin position="162"/>
        <end position="267"/>
    </location>
</feature>
<gene>
    <name evidence="4" type="ORF">DFR49_3030</name>
</gene>
<dbReference type="PANTHER" id="PTHR13078">
    <property type="entry name" value="PEROXISOMAL MULTIFUNCTIONAL ENZYME TYPE 2-RELATED"/>
    <property type="match status" value="1"/>
</dbReference>
<feature type="domain" description="Peroxisomal multifunctional enzyme type 2-like N-terminal" evidence="3">
    <location>
        <begin position="19"/>
        <end position="144"/>
    </location>
</feature>
<keyword evidence="5" id="KW-1185">Reference proteome</keyword>
<dbReference type="Proteomes" id="UP000266568">
    <property type="component" value="Unassembled WGS sequence"/>
</dbReference>
<dbReference type="GO" id="GO:0044594">
    <property type="term" value="F:17-beta-hydroxysteroid dehydrogenase (NAD+) activity"/>
    <property type="evidence" value="ECO:0007669"/>
    <property type="project" value="TreeGrafter"/>
</dbReference>
<name>A0A397NNH9_9SPHN</name>
<feature type="region of interest" description="Disordered" evidence="1">
    <location>
        <begin position="144"/>
        <end position="170"/>
    </location>
</feature>
<evidence type="ECO:0000259" key="3">
    <source>
        <dbReference type="Pfam" id="PF22622"/>
    </source>
</evidence>
<dbReference type="EMBL" id="QXDC01000004">
    <property type="protein sequence ID" value="RIA37153.1"/>
    <property type="molecule type" value="Genomic_DNA"/>
</dbReference>
<proteinExistence type="predicted"/>
<dbReference type="Gene3D" id="3.10.129.10">
    <property type="entry name" value="Hotdog Thioesterase"/>
    <property type="match status" value="1"/>
</dbReference>
<dbReference type="GO" id="GO:0004300">
    <property type="term" value="F:enoyl-CoA hydratase activity"/>
    <property type="evidence" value="ECO:0007669"/>
    <property type="project" value="TreeGrafter"/>
</dbReference>
<dbReference type="Pfam" id="PF22622">
    <property type="entry name" value="MFE-2_hydrat-2_N"/>
    <property type="match status" value="1"/>
</dbReference>
<evidence type="ECO:0000313" key="5">
    <source>
        <dbReference type="Proteomes" id="UP000266568"/>
    </source>
</evidence>
<comment type="caution">
    <text evidence="4">The sequence shown here is derived from an EMBL/GenBank/DDBJ whole genome shotgun (WGS) entry which is preliminary data.</text>
</comment>
<reference evidence="4 5" key="1">
    <citation type="submission" date="2018-08" db="EMBL/GenBank/DDBJ databases">
        <title>Genomic Encyclopedia of Type Strains, Phase IV (KMG-IV): sequencing the most valuable type-strain genomes for metagenomic binning, comparative biology and taxonomic classification.</title>
        <authorList>
            <person name="Goeker M."/>
        </authorList>
    </citation>
    <scope>NUCLEOTIDE SEQUENCE [LARGE SCALE GENOMIC DNA]</scope>
    <source>
        <strain evidence="4 5">DSM 25527</strain>
    </source>
</reference>
<evidence type="ECO:0000256" key="1">
    <source>
        <dbReference type="SAM" id="MobiDB-lite"/>
    </source>
</evidence>
<dbReference type="InterPro" id="IPR002539">
    <property type="entry name" value="MaoC-like_dom"/>
</dbReference>
<evidence type="ECO:0000259" key="2">
    <source>
        <dbReference type="Pfam" id="PF01575"/>
    </source>
</evidence>
<dbReference type="AlphaFoldDB" id="A0A397NNH9"/>
<organism evidence="4 5">
    <name type="scientific">Hephaestia caeni</name>
    <dbReference type="NCBI Taxonomy" id="645617"/>
    <lineage>
        <taxon>Bacteria</taxon>
        <taxon>Pseudomonadati</taxon>
        <taxon>Pseudomonadota</taxon>
        <taxon>Alphaproteobacteria</taxon>
        <taxon>Sphingomonadales</taxon>
        <taxon>Sphingomonadaceae</taxon>
        <taxon>Hephaestia</taxon>
    </lineage>
</organism>
<evidence type="ECO:0000313" key="4">
    <source>
        <dbReference type="EMBL" id="RIA37153.1"/>
    </source>
</evidence>
<dbReference type="Pfam" id="PF01575">
    <property type="entry name" value="MaoC_dehydratas"/>
    <property type="match status" value="1"/>
</dbReference>
<dbReference type="GO" id="GO:0003857">
    <property type="term" value="F:(3S)-3-hydroxyacyl-CoA dehydrogenase (NAD+) activity"/>
    <property type="evidence" value="ECO:0007669"/>
    <property type="project" value="TreeGrafter"/>
</dbReference>
<dbReference type="OrthoDB" id="5522043at2"/>